<organism evidence="2 3">
    <name type="scientific">Agrobacterium deltaense Zutra 3/1</name>
    <dbReference type="NCBI Taxonomy" id="1183427"/>
    <lineage>
        <taxon>Bacteria</taxon>
        <taxon>Pseudomonadati</taxon>
        <taxon>Pseudomonadota</taxon>
        <taxon>Alphaproteobacteria</taxon>
        <taxon>Hyphomicrobiales</taxon>
        <taxon>Rhizobiaceae</taxon>
        <taxon>Rhizobium/Agrobacterium group</taxon>
        <taxon>Agrobacterium</taxon>
    </lineage>
</organism>
<proteinExistence type="predicted"/>
<accession>A0A1S7QFF3</accession>
<dbReference type="PANTHER" id="PTHR30212:SF2">
    <property type="entry name" value="PROTEIN YIIM"/>
    <property type="match status" value="1"/>
</dbReference>
<dbReference type="InterPro" id="IPR052353">
    <property type="entry name" value="Benzoxazolinone_Detox_Enz"/>
</dbReference>
<dbReference type="SUPFAM" id="SSF50800">
    <property type="entry name" value="PK beta-barrel domain-like"/>
    <property type="match status" value="1"/>
</dbReference>
<feature type="domain" description="MOSC" evidence="1">
    <location>
        <begin position="33"/>
        <end position="167"/>
    </location>
</feature>
<dbReference type="EMBL" id="FBWG01000019">
    <property type="protein sequence ID" value="CUX35671.1"/>
    <property type="molecule type" value="Genomic_DNA"/>
</dbReference>
<dbReference type="AlphaFoldDB" id="A0A1S7QFF3"/>
<dbReference type="InterPro" id="IPR005302">
    <property type="entry name" value="MoCF_Sase_C"/>
</dbReference>
<protein>
    <recommendedName>
        <fullName evidence="1">MOSC domain-containing protein</fullName>
    </recommendedName>
</protein>
<gene>
    <name evidence="2" type="ORF">AGR7C_Cc260552</name>
</gene>
<dbReference type="InterPro" id="IPR011037">
    <property type="entry name" value="Pyrv_Knase-like_insert_dom_sf"/>
</dbReference>
<name>A0A1S7QFF3_9HYPH</name>
<dbReference type="GO" id="GO:0030151">
    <property type="term" value="F:molybdenum ion binding"/>
    <property type="evidence" value="ECO:0007669"/>
    <property type="project" value="InterPro"/>
</dbReference>
<dbReference type="Proteomes" id="UP000191987">
    <property type="component" value="Unassembled WGS sequence"/>
</dbReference>
<dbReference type="GO" id="GO:0030170">
    <property type="term" value="F:pyridoxal phosphate binding"/>
    <property type="evidence" value="ECO:0007669"/>
    <property type="project" value="InterPro"/>
</dbReference>
<dbReference type="GO" id="GO:0003824">
    <property type="term" value="F:catalytic activity"/>
    <property type="evidence" value="ECO:0007669"/>
    <property type="project" value="InterPro"/>
</dbReference>
<dbReference type="PROSITE" id="PS51340">
    <property type="entry name" value="MOSC"/>
    <property type="match status" value="1"/>
</dbReference>
<sequence length="211" mass="22891">MKRKGQSMKIRAVCRGEAKSLPGKTAKTGIFKHAVKGPVMVDAEGIVSDAVCNRKHHGGPDQAIYVMGSVDLDFWSRSLGFVVEPGFFGENLVLEGADSAKLHVGDRLSASEVVLEVTAARIPCATLSARIGDPDFAPRFRQAGQPGFYCRVLKGGMLAAGEDIAFEPYRGTKLPIPTILQRFRPMQLGAAERRAYLETPLASRFRAMLEA</sequence>
<dbReference type="Gene3D" id="2.40.33.20">
    <property type="entry name" value="PK beta-barrel domain-like"/>
    <property type="match status" value="1"/>
</dbReference>
<dbReference type="PANTHER" id="PTHR30212">
    <property type="entry name" value="PROTEIN YIIM"/>
    <property type="match status" value="1"/>
</dbReference>
<reference evidence="2 3" key="1">
    <citation type="submission" date="2016-01" db="EMBL/GenBank/DDBJ databases">
        <authorList>
            <person name="Oliw E.H."/>
        </authorList>
    </citation>
    <scope>NUCLEOTIDE SEQUENCE [LARGE SCALE GENOMIC DNA]</scope>
    <source>
        <strain evidence="2 3">Zutra 3-1</strain>
    </source>
</reference>
<dbReference type="RefSeq" id="WP_162936758.1">
    <property type="nucleotide sequence ID" value="NZ_LT009748.1"/>
</dbReference>
<evidence type="ECO:0000313" key="2">
    <source>
        <dbReference type="EMBL" id="CUX35671.1"/>
    </source>
</evidence>
<dbReference type="Pfam" id="PF03473">
    <property type="entry name" value="MOSC"/>
    <property type="match status" value="1"/>
</dbReference>
<evidence type="ECO:0000313" key="3">
    <source>
        <dbReference type="Proteomes" id="UP000191987"/>
    </source>
</evidence>
<evidence type="ECO:0000259" key="1">
    <source>
        <dbReference type="PROSITE" id="PS51340"/>
    </source>
</evidence>